<name>D1CHI4_THET1</name>
<dbReference type="CDD" id="cd16012">
    <property type="entry name" value="ALP"/>
    <property type="match status" value="1"/>
</dbReference>
<dbReference type="RefSeq" id="WP_012876236.1">
    <property type="nucleotide sequence ID" value="NC_013526.1"/>
</dbReference>
<dbReference type="STRING" id="525904.Tter_2306"/>
<dbReference type="Proteomes" id="UP000000323">
    <property type="component" value="Chromosome 2"/>
</dbReference>
<dbReference type="SMART" id="SM00098">
    <property type="entry name" value="alkPPc"/>
    <property type="match status" value="1"/>
</dbReference>
<dbReference type="HOGENOM" id="CLU_008539_6_2_0"/>
<keyword evidence="6 8" id="KW-0460">Magnesium</keyword>
<feature type="binding site" evidence="8">
    <location>
        <position position="333"/>
    </location>
    <ligand>
        <name>Zn(2+)</name>
        <dbReference type="ChEBI" id="CHEBI:29105"/>
        <label>2</label>
    </ligand>
</feature>
<dbReference type="InterPro" id="IPR001952">
    <property type="entry name" value="Alkaline_phosphatase"/>
</dbReference>
<reference evidence="12" key="1">
    <citation type="journal article" date="2010" name="Stand. Genomic Sci.">
        <title>Complete genome sequence of 'Thermobaculum terrenum' type strain (YNP1).</title>
        <authorList>
            <person name="Kiss H."/>
            <person name="Cleland D."/>
            <person name="Lapidus A."/>
            <person name="Lucas S."/>
            <person name="Glavina Del Rio T."/>
            <person name="Nolan M."/>
            <person name="Tice H."/>
            <person name="Han C."/>
            <person name="Goodwin L."/>
            <person name="Pitluck S."/>
            <person name="Liolios K."/>
            <person name="Ivanova N."/>
            <person name="Mavromatis K."/>
            <person name="Ovchinnikova G."/>
            <person name="Pati A."/>
            <person name="Chen A."/>
            <person name="Palaniappan K."/>
            <person name="Land M."/>
            <person name="Hauser L."/>
            <person name="Chang Y."/>
            <person name="Jeffries C."/>
            <person name="Lu M."/>
            <person name="Brettin T."/>
            <person name="Detter J."/>
            <person name="Goker M."/>
            <person name="Tindall B."/>
            <person name="Beck B."/>
            <person name="McDermott T."/>
            <person name="Woyke T."/>
            <person name="Bristow J."/>
            <person name="Eisen J."/>
            <person name="Markowitz V."/>
            <person name="Hugenholtz P."/>
            <person name="Kyrpides N."/>
            <person name="Klenk H."/>
            <person name="Cheng J."/>
        </authorList>
    </citation>
    <scope>NUCLEOTIDE SEQUENCE [LARGE SCALE GENOMIC DNA]</scope>
    <source>
        <strain evidence="12">ATCC BAA-798 / YNP1</strain>
    </source>
</reference>
<comment type="cofactor">
    <cofactor evidence="8">
        <name>Zn(2+)</name>
        <dbReference type="ChEBI" id="CHEBI:29105"/>
    </cofactor>
    <text evidence="8">Binds 2 Zn(2+) ions.</text>
</comment>
<feature type="binding site" evidence="8">
    <location>
        <position position="286"/>
    </location>
    <ligand>
        <name>Mg(2+)</name>
        <dbReference type="ChEBI" id="CHEBI:18420"/>
    </ligand>
</feature>
<dbReference type="GO" id="GO:0046872">
    <property type="term" value="F:metal ion binding"/>
    <property type="evidence" value="ECO:0007669"/>
    <property type="project" value="UniProtKB-KW"/>
</dbReference>
<dbReference type="GO" id="GO:0004035">
    <property type="term" value="F:alkaline phosphatase activity"/>
    <property type="evidence" value="ECO:0007669"/>
    <property type="project" value="UniProtKB-EC"/>
</dbReference>
<dbReference type="SUPFAM" id="SSF53649">
    <property type="entry name" value="Alkaline phosphatase-like"/>
    <property type="match status" value="1"/>
</dbReference>
<accession>D1CHI4</accession>
<feature type="region of interest" description="Disordered" evidence="10">
    <location>
        <begin position="184"/>
        <end position="207"/>
    </location>
</feature>
<dbReference type="InterPro" id="IPR017850">
    <property type="entry name" value="Alkaline_phosphatase_core_sf"/>
</dbReference>
<evidence type="ECO:0000313" key="11">
    <source>
        <dbReference type="EMBL" id="ACZ43205.1"/>
    </source>
</evidence>
<feature type="binding site" evidence="8">
    <location>
        <position position="45"/>
    </location>
    <ligand>
        <name>Zn(2+)</name>
        <dbReference type="ChEBI" id="CHEBI:29105"/>
        <label>2</label>
    </ligand>
</feature>
<protein>
    <submittedName>
        <fullName evidence="11">Alkaline phosphatase</fullName>
        <ecNumber evidence="11">3.1.3.1</ecNumber>
    </submittedName>
</protein>
<keyword evidence="5 8" id="KW-0862">Zinc</keyword>
<evidence type="ECO:0000256" key="8">
    <source>
        <dbReference type="PIRSR" id="PIRSR601952-2"/>
    </source>
</evidence>
<dbReference type="eggNOG" id="COG1785">
    <property type="taxonomic scope" value="Bacteria"/>
</dbReference>
<feature type="binding site" evidence="8">
    <location>
        <position position="45"/>
    </location>
    <ligand>
        <name>Mg(2+)</name>
        <dbReference type="ChEBI" id="CHEBI:18420"/>
    </ligand>
</feature>
<gene>
    <name evidence="11" type="ordered locus">Tter_2306</name>
</gene>
<feature type="binding site" evidence="8">
    <location>
        <position position="295"/>
    </location>
    <ligand>
        <name>Zn(2+)</name>
        <dbReference type="ChEBI" id="CHEBI:29105"/>
        <label>2</label>
    </ligand>
</feature>
<proteinExistence type="inferred from homology"/>
<evidence type="ECO:0000256" key="10">
    <source>
        <dbReference type="SAM" id="MobiDB-lite"/>
    </source>
</evidence>
<sequence length="450" mass="48866">MTLKSKVVYLLLAIALVMSVPLAIVRGAGNRSPVRARSVIFLMGDGMGATQRDAIQLVTVGPYGRLTMDQLPYTGMMSTNSVDPKTFVTDSAAGATAWAIGRKTYNGAIAVDAQGKPWPTLLEEAKQAGKSVGLVTTSQVTDASPAAFGAHVEDRDEQSEIARQYLESSKVDVILGGGEDYWYPKGDPGAFPDHPKEDPEEGSKGNRGNLVREAKRLGYTYVTDRQELMAARGPKVLGLFANEEMFQQRPEGEGAVYSPVVSLPEMTQKAIDILSRNPRGFFLFVEQEAIDEMGHNNNSELLMKAGQELDKSVGVALDYAKESGDTLVLVTGDHECCGLTLEGPDDPKYPDEDGREIKGNISGEDGPFKVARSSYRFKTDWTTTGHTPVDVPVSAYGPYADRLVGNYENTHLHEVLQQALGLGPNGMPETGRGWWGHLAAFWRTLTSHLP</sequence>
<dbReference type="PRINTS" id="PR00113">
    <property type="entry name" value="ALKPHPHTASE"/>
</dbReference>
<feature type="binding site" evidence="8">
    <location>
        <position position="334"/>
    </location>
    <ligand>
        <name>Zn(2+)</name>
        <dbReference type="ChEBI" id="CHEBI:29105"/>
        <label>2</label>
    </ligand>
</feature>
<comment type="cofactor">
    <cofactor evidence="8">
        <name>Mg(2+)</name>
        <dbReference type="ChEBI" id="CHEBI:18420"/>
    </cofactor>
    <text evidence="8">Binds 1 Mg(2+) ion.</text>
</comment>
<feature type="binding site" evidence="8">
    <location>
        <position position="144"/>
    </location>
    <ligand>
        <name>Mg(2+)</name>
        <dbReference type="ChEBI" id="CHEBI:18420"/>
    </ligand>
</feature>
<feature type="active site" description="Phosphoserine intermediate" evidence="7">
    <location>
        <position position="91"/>
    </location>
</feature>
<dbReference type="Gene3D" id="3.40.720.10">
    <property type="entry name" value="Alkaline Phosphatase, subunit A"/>
    <property type="match status" value="1"/>
</dbReference>
<keyword evidence="2" id="KW-0597">Phosphoprotein</keyword>
<dbReference type="PANTHER" id="PTHR11596:SF5">
    <property type="entry name" value="ALKALINE PHOSPHATASE"/>
    <property type="match status" value="1"/>
</dbReference>
<comment type="similarity">
    <text evidence="1 9">Belongs to the alkaline phosphatase family.</text>
</comment>
<dbReference type="PANTHER" id="PTHR11596">
    <property type="entry name" value="ALKALINE PHOSPHATASE"/>
    <property type="match status" value="1"/>
</dbReference>
<evidence type="ECO:0000313" key="12">
    <source>
        <dbReference type="Proteomes" id="UP000000323"/>
    </source>
</evidence>
<dbReference type="EC" id="3.1.3.1" evidence="11"/>
<evidence type="ECO:0000256" key="4">
    <source>
        <dbReference type="ARBA" id="ARBA00022801"/>
    </source>
</evidence>
<keyword evidence="12" id="KW-1185">Reference proteome</keyword>
<feature type="binding site" evidence="8">
    <location>
        <position position="386"/>
    </location>
    <ligand>
        <name>Zn(2+)</name>
        <dbReference type="ChEBI" id="CHEBI:29105"/>
        <label>2</label>
    </ligand>
</feature>
<dbReference type="OrthoDB" id="9794455at2"/>
<dbReference type="Pfam" id="PF00245">
    <property type="entry name" value="Alk_phosphatase"/>
    <property type="match status" value="1"/>
</dbReference>
<evidence type="ECO:0000256" key="3">
    <source>
        <dbReference type="ARBA" id="ARBA00022723"/>
    </source>
</evidence>
<dbReference type="InterPro" id="IPR018299">
    <property type="entry name" value="Alkaline_phosphatase_AS"/>
</dbReference>
<keyword evidence="4 11" id="KW-0378">Hydrolase</keyword>
<evidence type="ECO:0000256" key="5">
    <source>
        <dbReference type="ARBA" id="ARBA00022833"/>
    </source>
</evidence>
<feature type="compositionally biased region" description="Basic and acidic residues" evidence="10">
    <location>
        <begin position="193"/>
        <end position="207"/>
    </location>
</feature>
<feature type="binding site" evidence="8">
    <location>
        <position position="291"/>
    </location>
    <ligand>
        <name>Zn(2+)</name>
        <dbReference type="ChEBI" id="CHEBI:29105"/>
        <label>2</label>
    </ligand>
</feature>
<evidence type="ECO:0000256" key="7">
    <source>
        <dbReference type="PIRSR" id="PIRSR601952-1"/>
    </source>
</evidence>
<evidence type="ECO:0000256" key="2">
    <source>
        <dbReference type="ARBA" id="ARBA00022553"/>
    </source>
</evidence>
<evidence type="ECO:0000256" key="9">
    <source>
        <dbReference type="RuleBase" id="RU003946"/>
    </source>
</evidence>
<dbReference type="KEGG" id="ttr:Tter_2306"/>
<evidence type="ECO:0000256" key="1">
    <source>
        <dbReference type="ARBA" id="ARBA00005984"/>
    </source>
</evidence>
<organism evidence="11 12">
    <name type="scientific">Thermobaculum terrenum (strain ATCC BAA-798 / CCMEE 7001 / YNP1)</name>
    <dbReference type="NCBI Taxonomy" id="525904"/>
    <lineage>
        <taxon>Bacteria</taxon>
        <taxon>Bacillati</taxon>
        <taxon>Chloroflexota</taxon>
        <taxon>Chloroflexia</taxon>
        <taxon>Candidatus Thermobaculales</taxon>
        <taxon>Candidatus Thermobaculaceae</taxon>
        <taxon>Thermobaculum</taxon>
    </lineage>
</organism>
<dbReference type="PROSITE" id="PS00123">
    <property type="entry name" value="ALKALINE_PHOSPHATASE"/>
    <property type="match status" value="1"/>
</dbReference>
<evidence type="ECO:0000256" key="6">
    <source>
        <dbReference type="ARBA" id="ARBA00022842"/>
    </source>
</evidence>
<dbReference type="EMBL" id="CP001826">
    <property type="protein sequence ID" value="ACZ43205.1"/>
    <property type="molecule type" value="Genomic_DNA"/>
</dbReference>
<keyword evidence="3 8" id="KW-0479">Metal-binding</keyword>
<dbReference type="AlphaFoldDB" id="D1CHI4"/>
<feature type="binding site" evidence="8">
    <location>
        <position position="142"/>
    </location>
    <ligand>
        <name>Mg(2+)</name>
        <dbReference type="ChEBI" id="CHEBI:18420"/>
    </ligand>
</feature>